<evidence type="ECO:0000259" key="4">
    <source>
        <dbReference type="PROSITE" id="PS50102"/>
    </source>
</evidence>
<dbReference type="Gene3D" id="2.40.50.90">
    <property type="match status" value="1"/>
</dbReference>
<accession>A0A6J2YJR2</accession>
<dbReference type="GO" id="GO:0003723">
    <property type="term" value="F:RNA binding"/>
    <property type="evidence" value="ECO:0007669"/>
    <property type="project" value="UniProtKB-UniRule"/>
</dbReference>
<organism evidence="6 7">
    <name type="scientific">Sitophilus oryzae</name>
    <name type="common">Rice weevil</name>
    <name type="synonym">Curculio oryzae</name>
    <dbReference type="NCBI Taxonomy" id="7048"/>
    <lineage>
        <taxon>Eukaryota</taxon>
        <taxon>Metazoa</taxon>
        <taxon>Ecdysozoa</taxon>
        <taxon>Arthropoda</taxon>
        <taxon>Hexapoda</taxon>
        <taxon>Insecta</taxon>
        <taxon>Pterygota</taxon>
        <taxon>Neoptera</taxon>
        <taxon>Endopterygota</taxon>
        <taxon>Coleoptera</taxon>
        <taxon>Polyphaga</taxon>
        <taxon>Cucujiformia</taxon>
        <taxon>Curculionidae</taxon>
        <taxon>Dryophthorinae</taxon>
        <taxon>Sitophilus</taxon>
    </lineage>
</organism>
<feature type="domain" description="Tudor" evidence="5">
    <location>
        <begin position="793"/>
        <end position="851"/>
    </location>
</feature>
<sequence length="914" mass="103613">MAKRYFATVKGNIDDLERGLLKKEFSKFGNVEKIFISREEQFAKVYISDEQSIKQAVQKLNGKKGWTVLFDLEERGHKRTSNFNQSFNSPKPAVVDDDMMSLGNNSYQDDMEEGSFLGDDYVDIHGRPVEVLEGENGKLYVNLEDVRRAGFNIFDKESFENAVITRDIELRQFYNYMLNKGKQYVIKLQKNFNKDEVLSTFESVKAALLGNTNETATNNSFGRSRIVSRDAQSKNFVITRNTAPETSVAGSSKSSDVPTQNGFQSFSPKPPNKNEDYRRRRFKSQDRRRQSRNEGNFNTPPSNLNPPQFPPKNRQQNHTEDKNDVEEEWGSSETPTAPAVVLDSVKLNVGSTYKVIVTNVRPDKGSVFYAQLVDNQSLIKQIVDQVNARDSKNKEIKNPSESMFCVAYDNTSWYRGRICSVGANQTSIELIDFGKRILSSTPVRELSSDSSKWPAQSVRMTLSLDSNTRTSVEVDEELEIVVKKNYSTDTYLVQINGNEREEEPTKEDCFTKIPPSDAQLKNDESVMIIGFNDTHLTLRNKTTADICKKINNYLTTFEKNPISNPQVGQIVLCAKDGLEGMHRAVIKNIKGNVADVEYLDYSGSEPALLKTLRNVDATLASELRAKVDSPSFPILSKITEKSATLLVNMILSKKKLKVVLSGGKFDLQYTEGEEINLLSKKIEEVEGLKKGEELLTFVEVPKPKPQPTIEDPPKKEVHFVAEKVETTKKSEDYKPVSMDDMQYTKVTLGLDMYFCYSCTGSGVTLISISEENMEWLEKIEIKDLEDLEPYAPSFIPSEMCLAKHNNTWYRAANLTQGAIEDTYQVLFVDYGNIETVHKDSVCRFPQKYASVPILGIMTYFIGIPHNEKVHNRLKELVEDAGVLEVNIKNDINEDFQYGIEIPSVYEILKQENLI</sequence>
<dbReference type="Pfam" id="PF00076">
    <property type="entry name" value="RRM_1"/>
    <property type="match status" value="1"/>
</dbReference>
<evidence type="ECO:0000256" key="2">
    <source>
        <dbReference type="PROSITE-ProRule" id="PRU00176"/>
    </source>
</evidence>
<reference evidence="7" key="1">
    <citation type="submission" date="2025-08" db="UniProtKB">
        <authorList>
            <consortium name="RefSeq"/>
        </authorList>
    </citation>
    <scope>IDENTIFICATION</scope>
    <source>
        <tissue evidence="7">Gonads</tissue>
    </source>
</reference>
<dbReference type="PANTHER" id="PTHR22948">
    <property type="entry name" value="TUDOR DOMAIN CONTAINING PROTEIN"/>
    <property type="match status" value="1"/>
</dbReference>
<dbReference type="Gene3D" id="3.30.70.330">
    <property type="match status" value="1"/>
</dbReference>
<dbReference type="InterPro" id="IPR035437">
    <property type="entry name" value="SNase_OB-fold_sf"/>
</dbReference>
<dbReference type="InterPro" id="IPR035979">
    <property type="entry name" value="RBD_domain_sf"/>
</dbReference>
<dbReference type="AlphaFoldDB" id="A0A6J2YJR2"/>
<dbReference type="OrthoDB" id="10023235at2759"/>
<proteinExistence type="predicted"/>
<dbReference type="Pfam" id="PF00567">
    <property type="entry name" value="TUDOR"/>
    <property type="match status" value="2"/>
</dbReference>
<dbReference type="PANTHER" id="PTHR22948:SF76">
    <property type="entry name" value="FI20010P1-RELATED"/>
    <property type="match status" value="1"/>
</dbReference>
<keyword evidence="6" id="KW-1185">Reference proteome</keyword>
<name>A0A6J2YJR2_SITOR</name>
<dbReference type="Proteomes" id="UP000504635">
    <property type="component" value="Unplaced"/>
</dbReference>
<dbReference type="PROSITE" id="PS50304">
    <property type="entry name" value="TUDOR"/>
    <property type="match status" value="1"/>
</dbReference>
<dbReference type="RefSeq" id="XP_030763379.1">
    <property type="nucleotide sequence ID" value="XM_030907519.1"/>
</dbReference>
<evidence type="ECO:0000313" key="7">
    <source>
        <dbReference type="RefSeq" id="XP_030763379.1"/>
    </source>
</evidence>
<evidence type="ECO:0000259" key="5">
    <source>
        <dbReference type="PROSITE" id="PS50304"/>
    </source>
</evidence>
<feature type="compositionally biased region" description="Basic and acidic residues" evidence="3">
    <location>
        <begin position="272"/>
        <end position="292"/>
    </location>
</feature>
<gene>
    <name evidence="7" type="primary">LOC115887955</name>
</gene>
<dbReference type="GO" id="GO:0005737">
    <property type="term" value="C:cytoplasm"/>
    <property type="evidence" value="ECO:0007669"/>
    <property type="project" value="UniProtKB-ARBA"/>
</dbReference>
<dbReference type="SMART" id="SM00333">
    <property type="entry name" value="TUDOR"/>
    <property type="match status" value="3"/>
</dbReference>
<evidence type="ECO:0000256" key="3">
    <source>
        <dbReference type="SAM" id="MobiDB-lite"/>
    </source>
</evidence>
<feature type="region of interest" description="Disordered" evidence="3">
    <location>
        <begin position="237"/>
        <end position="336"/>
    </location>
</feature>
<evidence type="ECO:0000313" key="6">
    <source>
        <dbReference type="Proteomes" id="UP000504635"/>
    </source>
</evidence>
<dbReference type="InterPro" id="IPR050621">
    <property type="entry name" value="Tudor_domain_containing"/>
</dbReference>
<dbReference type="CDD" id="cd20379">
    <property type="entry name" value="Tudor_dTUD-like"/>
    <property type="match status" value="1"/>
</dbReference>
<dbReference type="KEGG" id="soy:115887955"/>
<dbReference type="InterPro" id="IPR000504">
    <property type="entry name" value="RRM_dom"/>
</dbReference>
<dbReference type="GeneID" id="115887955"/>
<feature type="compositionally biased region" description="Polar residues" evidence="3">
    <location>
        <begin position="237"/>
        <end position="267"/>
    </location>
</feature>
<dbReference type="InParanoid" id="A0A6J2YJR2"/>
<feature type="domain" description="RRM" evidence="4">
    <location>
        <begin position="6"/>
        <end position="75"/>
    </location>
</feature>
<dbReference type="SUPFAM" id="SSF54928">
    <property type="entry name" value="RNA-binding domain, RBD"/>
    <property type="match status" value="1"/>
</dbReference>
<keyword evidence="1 2" id="KW-0694">RNA-binding</keyword>
<dbReference type="InterPro" id="IPR002999">
    <property type="entry name" value="Tudor"/>
</dbReference>
<dbReference type="PROSITE" id="PS50102">
    <property type="entry name" value="RRM"/>
    <property type="match status" value="1"/>
</dbReference>
<protein>
    <submittedName>
        <fullName evidence="7">Uncharacterized protein LOC115887955 isoform X1</fullName>
    </submittedName>
</protein>
<dbReference type="Gene3D" id="2.30.30.140">
    <property type="match status" value="3"/>
</dbReference>
<evidence type="ECO:0000256" key="1">
    <source>
        <dbReference type="ARBA" id="ARBA00022884"/>
    </source>
</evidence>
<dbReference type="SUPFAM" id="SSF63748">
    <property type="entry name" value="Tudor/PWWP/MBT"/>
    <property type="match status" value="2"/>
</dbReference>
<dbReference type="InterPro" id="IPR012677">
    <property type="entry name" value="Nucleotide-bd_a/b_plait_sf"/>
</dbReference>